<dbReference type="PRINTS" id="PR00133">
    <property type="entry name" value="GLHYDRLASE3"/>
</dbReference>
<keyword evidence="10" id="KW-1185">Reference proteome</keyword>
<dbReference type="SMART" id="SM01217">
    <property type="entry name" value="Fn3_like"/>
    <property type="match status" value="1"/>
</dbReference>
<keyword evidence="6 9" id="KW-0326">Glycosidase</keyword>
<organism evidence="9 10">
    <name type="scientific">Pseudobythopirellula maris</name>
    <dbReference type="NCBI Taxonomy" id="2527991"/>
    <lineage>
        <taxon>Bacteria</taxon>
        <taxon>Pseudomonadati</taxon>
        <taxon>Planctomycetota</taxon>
        <taxon>Planctomycetia</taxon>
        <taxon>Pirellulales</taxon>
        <taxon>Lacipirellulaceae</taxon>
        <taxon>Pseudobythopirellula</taxon>
    </lineage>
</organism>
<feature type="signal peptide" evidence="7">
    <location>
        <begin position="1"/>
        <end position="21"/>
    </location>
</feature>
<evidence type="ECO:0000256" key="7">
    <source>
        <dbReference type="SAM" id="SignalP"/>
    </source>
</evidence>
<dbReference type="InterPro" id="IPR051915">
    <property type="entry name" value="Cellulose_Degrad_GH3"/>
</dbReference>
<proteinExistence type="inferred from homology"/>
<evidence type="ECO:0000259" key="8">
    <source>
        <dbReference type="SMART" id="SM01217"/>
    </source>
</evidence>
<dbReference type="EMBL" id="SJPQ01000001">
    <property type="protein sequence ID" value="TWT90213.1"/>
    <property type="molecule type" value="Genomic_DNA"/>
</dbReference>
<comment type="similarity">
    <text evidence="2">Belongs to the glycosyl hydrolase 3 family.</text>
</comment>
<evidence type="ECO:0000256" key="1">
    <source>
        <dbReference type="ARBA" id="ARBA00000448"/>
    </source>
</evidence>
<comment type="catalytic activity">
    <reaction evidence="1">
        <text>Hydrolysis of terminal, non-reducing beta-D-glucosyl residues with release of beta-D-glucose.</text>
        <dbReference type="EC" id="3.2.1.21"/>
    </reaction>
</comment>
<evidence type="ECO:0000256" key="5">
    <source>
        <dbReference type="ARBA" id="ARBA00022801"/>
    </source>
</evidence>
<dbReference type="InterPro" id="IPR002772">
    <property type="entry name" value="Glyco_hydro_3_C"/>
</dbReference>
<dbReference type="InterPro" id="IPR036962">
    <property type="entry name" value="Glyco_hydro_3_N_sf"/>
</dbReference>
<dbReference type="Gene3D" id="3.20.20.300">
    <property type="entry name" value="Glycoside hydrolase, family 3, N-terminal domain"/>
    <property type="match status" value="1"/>
</dbReference>
<sequence length="790" mass="86321" precursor="true">MIHLLCVIASILTIALSEANAQEAPPYKNPILSVDRRVADLLGRMTLEEKVAQMTCVWDEKGSFPNADGSFNSDRAREAMPHGIGQIARPSDIKGEGDVGFEPARGPRETADFVNQIQRHLIEETRLGIPAMFHEEGLHGYKARGATHFPQAIALASTWDPDLVERVNRVIGREIAVRGVRQALSPVVDVARDPRWGRIEETFGEDPYLVSMMGMAAVRGLQGDRRQNDPQPLAEGRVFATLKHMTGHGEPENGTNIGPANISERVLREAFFPPFRRAVQQADVMAVMASYNEIDGVPSHANRWLLGDILRDEWGFRGYVVGDYSAVKELETRHAVAESQAAAARLAVEAGVDIELPKPEAFPTLVDSVREGLLEEELIDRSVARLLRAKFLAGLFDDPYADPDAAERVTCNAEARELAREAADKAIVLLKNDGLLPLDPNKSQRIAVIGPNAAETLLGGYSDEPPYAVSLLEGIRQRLRGPIDAGEVSVEHAEGCRITEGRALYTHEVTPSDPAENAKRIEAAVEVARRADIVILAVGGNEHTSREGYSEKHLGDRSDLRMFGQQEALCEAVLALGKPTVITLIHGRPLAIGAIAEKTAAVLDCWYLGQETGNAIAGALFGDTNPGGKLPVSVARSVGQLPIFYNHKPTARRQYLFSSTDPLYPFGWGLSYTTFEISAPRLSSPEIGADGSITVTTEVTNKGDRPGDEVVQLYLRDEQSSVTRPVKELKRFRRVTLPPGETAEVSFTLGPDDLAFYDRDMQWTVEPGQFTLMLGANSSEVQSVGFRVTP</sequence>
<evidence type="ECO:0000256" key="4">
    <source>
        <dbReference type="ARBA" id="ARBA00022729"/>
    </source>
</evidence>
<dbReference type="InterPro" id="IPR036881">
    <property type="entry name" value="Glyco_hydro_3_C_sf"/>
</dbReference>
<evidence type="ECO:0000256" key="2">
    <source>
        <dbReference type="ARBA" id="ARBA00005336"/>
    </source>
</evidence>
<dbReference type="OrthoDB" id="9805821at2"/>
<dbReference type="EC" id="3.2.1.21" evidence="3"/>
<keyword evidence="4 7" id="KW-0732">Signal</keyword>
<evidence type="ECO:0000256" key="3">
    <source>
        <dbReference type="ARBA" id="ARBA00012744"/>
    </source>
</evidence>
<evidence type="ECO:0000313" key="10">
    <source>
        <dbReference type="Proteomes" id="UP000315440"/>
    </source>
</evidence>
<feature type="chain" id="PRO_5022686703" description="beta-glucosidase" evidence="7">
    <location>
        <begin position="22"/>
        <end position="790"/>
    </location>
</feature>
<dbReference type="Pfam" id="PF00933">
    <property type="entry name" value="Glyco_hydro_3"/>
    <property type="match status" value="1"/>
</dbReference>
<dbReference type="InterPro" id="IPR001764">
    <property type="entry name" value="Glyco_hydro_3_N"/>
</dbReference>
<dbReference type="PANTHER" id="PTHR30620:SF16">
    <property type="entry name" value="LYSOSOMAL BETA GLUCOSIDASE"/>
    <property type="match status" value="1"/>
</dbReference>
<comment type="caution">
    <text evidence="9">The sequence shown here is derived from an EMBL/GenBank/DDBJ whole genome shotgun (WGS) entry which is preliminary data.</text>
</comment>
<evidence type="ECO:0000256" key="6">
    <source>
        <dbReference type="ARBA" id="ARBA00023295"/>
    </source>
</evidence>
<dbReference type="InterPro" id="IPR013783">
    <property type="entry name" value="Ig-like_fold"/>
</dbReference>
<dbReference type="PANTHER" id="PTHR30620">
    <property type="entry name" value="PERIPLASMIC BETA-GLUCOSIDASE-RELATED"/>
    <property type="match status" value="1"/>
</dbReference>
<dbReference type="SUPFAM" id="SSF51445">
    <property type="entry name" value="(Trans)glycosidases"/>
    <property type="match status" value="1"/>
</dbReference>
<protein>
    <recommendedName>
        <fullName evidence="3">beta-glucosidase</fullName>
        <ecNumber evidence="3">3.2.1.21</ecNumber>
    </recommendedName>
</protein>
<dbReference type="InterPro" id="IPR026891">
    <property type="entry name" value="Fn3-like"/>
</dbReference>
<dbReference type="FunFam" id="2.60.40.10:FF:000495">
    <property type="entry name" value="Periplasmic beta-glucosidase"/>
    <property type="match status" value="1"/>
</dbReference>
<dbReference type="InterPro" id="IPR017853">
    <property type="entry name" value="GH"/>
</dbReference>
<keyword evidence="5 9" id="KW-0378">Hydrolase</keyword>
<dbReference type="GO" id="GO:0008422">
    <property type="term" value="F:beta-glucosidase activity"/>
    <property type="evidence" value="ECO:0007669"/>
    <property type="project" value="UniProtKB-EC"/>
</dbReference>
<evidence type="ECO:0000313" key="9">
    <source>
        <dbReference type="EMBL" id="TWT90213.1"/>
    </source>
</evidence>
<dbReference type="GO" id="GO:0009251">
    <property type="term" value="P:glucan catabolic process"/>
    <property type="evidence" value="ECO:0007669"/>
    <property type="project" value="TreeGrafter"/>
</dbReference>
<gene>
    <name evidence="9" type="primary">bglX_1</name>
    <name evidence="9" type="ORF">Mal64_05970</name>
</gene>
<feature type="domain" description="Fibronectin type III-like" evidence="8">
    <location>
        <begin position="709"/>
        <end position="778"/>
    </location>
</feature>
<dbReference type="Gene3D" id="3.40.50.1700">
    <property type="entry name" value="Glycoside hydrolase family 3 C-terminal domain"/>
    <property type="match status" value="1"/>
</dbReference>
<name>A0A5C5ZVG9_9BACT</name>
<dbReference type="Pfam" id="PF01915">
    <property type="entry name" value="Glyco_hydro_3_C"/>
    <property type="match status" value="1"/>
</dbReference>
<reference evidence="9 10" key="1">
    <citation type="submission" date="2019-02" db="EMBL/GenBank/DDBJ databases">
        <title>Deep-cultivation of Planctomycetes and their phenomic and genomic characterization uncovers novel biology.</title>
        <authorList>
            <person name="Wiegand S."/>
            <person name="Jogler M."/>
            <person name="Boedeker C."/>
            <person name="Pinto D."/>
            <person name="Vollmers J."/>
            <person name="Rivas-Marin E."/>
            <person name="Kohn T."/>
            <person name="Peeters S.H."/>
            <person name="Heuer A."/>
            <person name="Rast P."/>
            <person name="Oberbeckmann S."/>
            <person name="Bunk B."/>
            <person name="Jeske O."/>
            <person name="Meyerdierks A."/>
            <person name="Storesund J.E."/>
            <person name="Kallscheuer N."/>
            <person name="Luecker S."/>
            <person name="Lage O.M."/>
            <person name="Pohl T."/>
            <person name="Merkel B.J."/>
            <person name="Hornburger P."/>
            <person name="Mueller R.-W."/>
            <person name="Bruemmer F."/>
            <person name="Labrenz M."/>
            <person name="Spormann A.M."/>
            <person name="Op Den Camp H."/>
            <person name="Overmann J."/>
            <person name="Amann R."/>
            <person name="Jetten M.S.M."/>
            <person name="Mascher T."/>
            <person name="Medema M.H."/>
            <person name="Devos D.P."/>
            <person name="Kaster A.-K."/>
            <person name="Ovreas L."/>
            <person name="Rohde M."/>
            <person name="Galperin M.Y."/>
            <person name="Jogler C."/>
        </authorList>
    </citation>
    <scope>NUCLEOTIDE SEQUENCE [LARGE SCALE GENOMIC DNA]</scope>
    <source>
        <strain evidence="9 10">Mal64</strain>
    </source>
</reference>
<dbReference type="RefSeq" id="WP_146396823.1">
    <property type="nucleotide sequence ID" value="NZ_SJPQ01000001.1"/>
</dbReference>
<dbReference type="SUPFAM" id="SSF52279">
    <property type="entry name" value="Beta-D-glucan exohydrolase, C-terminal domain"/>
    <property type="match status" value="1"/>
</dbReference>
<accession>A0A5C5ZVG9</accession>
<dbReference type="Pfam" id="PF14310">
    <property type="entry name" value="Fn3-like"/>
    <property type="match status" value="1"/>
</dbReference>
<dbReference type="AlphaFoldDB" id="A0A5C5ZVG9"/>
<dbReference type="Gene3D" id="2.60.40.10">
    <property type="entry name" value="Immunoglobulins"/>
    <property type="match status" value="1"/>
</dbReference>
<dbReference type="Proteomes" id="UP000315440">
    <property type="component" value="Unassembled WGS sequence"/>
</dbReference>